<name>A0ABU0W590_9GAMM</name>
<keyword evidence="5 8" id="KW-0067">ATP-binding</keyword>
<keyword evidence="4 8" id="KW-0418">Kinase</keyword>
<dbReference type="Proteomes" id="UP001239019">
    <property type="component" value="Unassembled WGS sequence"/>
</dbReference>
<evidence type="ECO:0000313" key="11">
    <source>
        <dbReference type="EMBL" id="MDQ2069183.1"/>
    </source>
</evidence>
<organism evidence="11 12">
    <name type="scientific">Natronospira bacteriovora</name>
    <dbReference type="NCBI Taxonomy" id="3069753"/>
    <lineage>
        <taxon>Bacteria</taxon>
        <taxon>Pseudomonadati</taxon>
        <taxon>Pseudomonadota</taxon>
        <taxon>Gammaproteobacteria</taxon>
        <taxon>Natronospirales</taxon>
        <taxon>Natronospiraceae</taxon>
        <taxon>Natronospira</taxon>
    </lineage>
</organism>
<dbReference type="EMBL" id="JAVDDT010000002">
    <property type="protein sequence ID" value="MDQ2069183.1"/>
    <property type="molecule type" value="Genomic_DNA"/>
</dbReference>
<keyword evidence="3 8" id="KW-0547">Nucleotide-binding</keyword>
<feature type="domain" description="Cytidylate kinase" evidence="10">
    <location>
        <begin position="10"/>
        <end position="219"/>
    </location>
</feature>
<evidence type="ECO:0000256" key="9">
    <source>
        <dbReference type="SAM" id="MobiDB-lite"/>
    </source>
</evidence>
<evidence type="ECO:0000256" key="2">
    <source>
        <dbReference type="ARBA" id="ARBA00022679"/>
    </source>
</evidence>
<comment type="catalytic activity">
    <reaction evidence="6 8">
        <text>dCMP + ATP = dCDP + ADP</text>
        <dbReference type="Rhea" id="RHEA:25094"/>
        <dbReference type="ChEBI" id="CHEBI:30616"/>
        <dbReference type="ChEBI" id="CHEBI:57566"/>
        <dbReference type="ChEBI" id="CHEBI:58593"/>
        <dbReference type="ChEBI" id="CHEBI:456216"/>
        <dbReference type="EC" id="2.7.4.25"/>
    </reaction>
</comment>
<evidence type="ECO:0000256" key="6">
    <source>
        <dbReference type="ARBA" id="ARBA00047615"/>
    </source>
</evidence>
<evidence type="ECO:0000256" key="8">
    <source>
        <dbReference type="HAMAP-Rule" id="MF_00238"/>
    </source>
</evidence>
<dbReference type="InterPro" id="IPR011994">
    <property type="entry name" value="Cytidylate_kinase_dom"/>
</dbReference>
<dbReference type="RefSeq" id="WP_306727672.1">
    <property type="nucleotide sequence ID" value="NZ_JAVDDT010000002.1"/>
</dbReference>
<evidence type="ECO:0000313" key="12">
    <source>
        <dbReference type="Proteomes" id="UP001239019"/>
    </source>
</evidence>
<evidence type="ECO:0000256" key="1">
    <source>
        <dbReference type="ARBA" id="ARBA00009427"/>
    </source>
</evidence>
<evidence type="ECO:0000256" key="4">
    <source>
        <dbReference type="ARBA" id="ARBA00022777"/>
    </source>
</evidence>
<evidence type="ECO:0000256" key="7">
    <source>
        <dbReference type="ARBA" id="ARBA00048478"/>
    </source>
</evidence>
<dbReference type="HAMAP" id="MF_00238">
    <property type="entry name" value="Cytidyl_kinase_type1"/>
    <property type="match status" value="1"/>
</dbReference>
<dbReference type="NCBIfam" id="TIGR00017">
    <property type="entry name" value="cmk"/>
    <property type="match status" value="1"/>
</dbReference>
<dbReference type="GO" id="GO:0016301">
    <property type="term" value="F:kinase activity"/>
    <property type="evidence" value="ECO:0007669"/>
    <property type="project" value="UniProtKB-KW"/>
</dbReference>
<comment type="similarity">
    <text evidence="1 8">Belongs to the cytidylate kinase family. Type 1 subfamily.</text>
</comment>
<comment type="catalytic activity">
    <reaction evidence="7 8">
        <text>CMP + ATP = CDP + ADP</text>
        <dbReference type="Rhea" id="RHEA:11600"/>
        <dbReference type="ChEBI" id="CHEBI:30616"/>
        <dbReference type="ChEBI" id="CHEBI:58069"/>
        <dbReference type="ChEBI" id="CHEBI:60377"/>
        <dbReference type="ChEBI" id="CHEBI:456216"/>
        <dbReference type="EC" id="2.7.4.25"/>
    </reaction>
</comment>
<evidence type="ECO:0000256" key="5">
    <source>
        <dbReference type="ARBA" id="ARBA00022840"/>
    </source>
</evidence>
<feature type="binding site" evidence="8">
    <location>
        <begin position="14"/>
        <end position="22"/>
    </location>
    <ligand>
        <name>ATP</name>
        <dbReference type="ChEBI" id="CHEBI:30616"/>
    </ligand>
</feature>
<gene>
    <name evidence="8 11" type="primary">cmk</name>
    <name evidence="11" type="ORF">RBH19_04800</name>
</gene>
<feature type="compositionally biased region" description="Basic and acidic residues" evidence="9">
    <location>
        <begin position="176"/>
        <end position="188"/>
    </location>
</feature>
<accession>A0ABU0W590</accession>
<keyword evidence="8" id="KW-0963">Cytoplasm</keyword>
<feature type="region of interest" description="Disordered" evidence="9">
    <location>
        <begin position="176"/>
        <end position="199"/>
    </location>
</feature>
<reference evidence="11 12" key="1">
    <citation type="submission" date="2023-08" db="EMBL/GenBank/DDBJ databases">
        <title>Whole-genome sequencing of halo(alkali)philic microorganisms from hypersaline lakes.</title>
        <authorList>
            <person name="Sorokin D.Y."/>
            <person name="Abbas B."/>
            <person name="Merkel A.Y."/>
        </authorList>
    </citation>
    <scope>NUCLEOTIDE SEQUENCE [LARGE SCALE GENOMIC DNA]</scope>
    <source>
        <strain evidence="11 12">AB-CW4</strain>
    </source>
</reference>
<dbReference type="EC" id="2.7.4.25" evidence="8"/>
<keyword evidence="12" id="KW-1185">Reference proteome</keyword>
<dbReference type="PANTHER" id="PTHR21299">
    <property type="entry name" value="CYTIDYLATE KINASE/PANTOATE-BETA-ALANINE LIGASE"/>
    <property type="match status" value="1"/>
</dbReference>
<comment type="subcellular location">
    <subcellularLocation>
        <location evidence="8">Cytoplasm</location>
    </subcellularLocation>
</comment>
<protein>
    <recommendedName>
        <fullName evidence="8">Cytidylate kinase</fullName>
        <shortName evidence="8">CK</shortName>
        <ecNumber evidence="8">2.7.4.25</ecNumber>
    </recommendedName>
    <alternativeName>
        <fullName evidence="8">Cytidine monophosphate kinase</fullName>
        <shortName evidence="8">CMP kinase</shortName>
    </alternativeName>
</protein>
<dbReference type="InterPro" id="IPR003136">
    <property type="entry name" value="Cytidylate_kin"/>
</dbReference>
<dbReference type="Gene3D" id="3.40.50.300">
    <property type="entry name" value="P-loop containing nucleotide triphosphate hydrolases"/>
    <property type="match status" value="1"/>
</dbReference>
<dbReference type="InterPro" id="IPR027417">
    <property type="entry name" value="P-loop_NTPase"/>
</dbReference>
<dbReference type="Pfam" id="PF02224">
    <property type="entry name" value="Cytidylate_kin"/>
    <property type="match status" value="1"/>
</dbReference>
<dbReference type="CDD" id="cd02020">
    <property type="entry name" value="CMPK"/>
    <property type="match status" value="1"/>
</dbReference>
<dbReference type="PANTHER" id="PTHR21299:SF2">
    <property type="entry name" value="CYTIDYLATE KINASE"/>
    <property type="match status" value="1"/>
</dbReference>
<sequence>MATQTSIPVITIDGPSGVGKGTTARLVAERLGWHLLDSGALYRVLAHAAMENDVPLDAEAHLGQMAERLGVRFEGEKVLLEGRDVSGQIRTEACGGVASQVAALPAVRAGLLRLQKDFRQPPGLVADGRDMGTEVFPDAQVKVFLTATPAERARRRHKQLKEKGIDANVSELESAIAERDRRDAERKASPLKPADDAVEIDTTDKSIPVVLDLVLSLVEEKTGHRPA</sequence>
<comment type="caution">
    <text evidence="11">The sequence shown here is derived from an EMBL/GenBank/DDBJ whole genome shotgun (WGS) entry which is preliminary data.</text>
</comment>
<proteinExistence type="inferred from homology"/>
<keyword evidence="2 8" id="KW-0808">Transferase</keyword>
<evidence type="ECO:0000259" key="10">
    <source>
        <dbReference type="Pfam" id="PF02224"/>
    </source>
</evidence>
<dbReference type="SUPFAM" id="SSF52540">
    <property type="entry name" value="P-loop containing nucleoside triphosphate hydrolases"/>
    <property type="match status" value="1"/>
</dbReference>
<evidence type="ECO:0000256" key="3">
    <source>
        <dbReference type="ARBA" id="ARBA00022741"/>
    </source>
</evidence>